<evidence type="ECO:0008006" key="5">
    <source>
        <dbReference type="Google" id="ProtNLM"/>
    </source>
</evidence>
<evidence type="ECO:0000256" key="1">
    <source>
        <dbReference type="SAM" id="Phobius"/>
    </source>
</evidence>
<dbReference type="Proteomes" id="UP000428333">
    <property type="component" value="Linkage Group LG01"/>
</dbReference>
<proteinExistence type="predicted"/>
<dbReference type="AlphaFoldDB" id="A0A6A4M996"/>
<sequence>MEGRSCSNRFLLWLLLLTLWTYAAFYVQYLYPRSVRKDDHEAFLDYARIGKPDDHGNNSESEENNENSLRIAKRGRNSTTYGLILGPFLSKKGGLMPELVRRKIKVVEDNAIVSSKLPRRPILSLLDQRSALLGLSQQWLTWCAEENVDLKPTNVSVVPLSVNDELAFVAGIPCSLNTPSSGPETMLEKRKVLRNAVREEMGLKDSDVVVMSLSSINGGKGQLLLLEAAQMVVEKELSGYDPGSLLCKIAALLHPFAAILAQLWFFFFVFYLKHEKREDETVTVGLHNAASEANVRTEVSQNEGVLQEQTLKVLIGSVGSKSNELPYVKAMLSFIYQHPNLSNSVLWTPATTRVAALYSAADVYVTNSQVLFSFQL</sequence>
<feature type="non-terminal residue" evidence="3">
    <location>
        <position position="1"/>
    </location>
</feature>
<feature type="chain" id="PRO_5025454895" description="Glycosyl transferase family 1 domain-containing protein" evidence="2">
    <location>
        <begin position="24"/>
        <end position="376"/>
    </location>
</feature>
<dbReference type="PANTHER" id="PTHR47778">
    <property type="entry name" value="BNAA05G14870D PROTEIN"/>
    <property type="match status" value="1"/>
</dbReference>
<keyword evidence="1" id="KW-1133">Transmembrane helix</keyword>
<organism evidence="3 4">
    <name type="scientific">Rhododendron williamsianum</name>
    <dbReference type="NCBI Taxonomy" id="262921"/>
    <lineage>
        <taxon>Eukaryota</taxon>
        <taxon>Viridiplantae</taxon>
        <taxon>Streptophyta</taxon>
        <taxon>Embryophyta</taxon>
        <taxon>Tracheophyta</taxon>
        <taxon>Spermatophyta</taxon>
        <taxon>Magnoliopsida</taxon>
        <taxon>eudicotyledons</taxon>
        <taxon>Gunneridae</taxon>
        <taxon>Pentapetalae</taxon>
        <taxon>asterids</taxon>
        <taxon>Ericales</taxon>
        <taxon>Ericaceae</taxon>
        <taxon>Ericoideae</taxon>
        <taxon>Rhodoreae</taxon>
        <taxon>Rhododendron</taxon>
    </lineage>
</organism>
<dbReference type="SUPFAM" id="SSF53756">
    <property type="entry name" value="UDP-Glycosyltransferase/glycogen phosphorylase"/>
    <property type="match status" value="1"/>
</dbReference>
<gene>
    <name evidence="3" type="ORF">C3L33_00288</name>
</gene>
<evidence type="ECO:0000313" key="3">
    <source>
        <dbReference type="EMBL" id="KAE9467823.1"/>
    </source>
</evidence>
<evidence type="ECO:0000256" key="2">
    <source>
        <dbReference type="SAM" id="SignalP"/>
    </source>
</evidence>
<keyword evidence="2" id="KW-0732">Signal</keyword>
<dbReference type="InterPro" id="IPR041693">
    <property type="entry name" value="Glyco_trans_4_5"/>
</dbReference>
<keyword evidence="1" id="KW-0812">Transmembrane</keyword>
<keyword evidence="1" id="KW-0472">Membrane</keyword>
<dbReference type="PANTHER" id="PTHR47778:SF2">
    <property type="entry name" value="GLYCOSYL TRANSFERASE FAMILY 1 DOMAIN-CONTAINING PROTEIN"/>
    <property type="match status" value="1"/>
</dbReference>
<protein>
    <recommendedName>
        <fullName evidence="5">Glycosyl transferase family 1 domain-containing protein</fullName>
    </recommendedName>
</protein>
<comment type="caution">
    <text evidence="3">The sequence shown here is derived from an EMBL/GenBank/DDBJ whole genome shotgun (WGS) entry which is preliminary data.</text>
</comment>
<dbReference type="Gene3D" id="3.40.50.2000">
    <property type="entry name" value="Glycogen Phosphorylase B"/>
    <property type="match status" value="1"/>
</dbReference>
<accession>A0A6A4M996</accession>
<dbReference type="EMBL" id="QEFC01000012">
    <property type="protein sequence ID" value="KAE9467823.1"/>
    <property type="molecule type" value="Genomic_DNA"/>
</dbReference>
<name>A0A6A4M996_9ERIC</name>
<reference evidence="3 4" key="1">
    <citation type="journal article" date="2019" name="Genome Biol. Evol.">
        <title>The Rhododendron genome and chromosomal organization provide insight into shared whole-genome duplications across the heath family (Ericaceae).</title>
        <authorList>
            <person name="Soza V.L."/>
            <person name="Lindsley D."/>
            <person name="Waalkes A."/>
            <person name="Ramage E."/>
            <person name="Patwardhan R.P."/>
            <person name="Burton J.N."/>
            <person name="Adey A."/>
            <person name="Kumar A."/>
            <person name="Qiu R."/>
            <person name="Shendure J."/>
            <person name="Hall B."/>
        </authorList>
    </citation>
    <scope>NUCLEOTIDE SEQUENCE [LARGE SCALE GENOMIC DNA]</scope>
    <source>
        <strain evidence="3">RSF 1966-606</strain>
    </source>
</reference>
<dbReference type="OrthoDB" id="512920at2759"/>
<feature type="signal peptide" evidence="2">
    <location>
        <begin position="1"/>
        <end position="23"/>
    </location>
</feature>
<feature type="transmembrane region" description="Helical" evidence="1">
    <location>
        <begin position="252"/>
        <end position="272"/>
    </location>
</feature>
<evidence type="ECO:0000313" key="4">
    <source>
        <dbReference type="Proteomes" id="UP000428333"/>
    </source>
</evidence>
<keyword evidence="4" id="KW-1185">Reference proteome</keyword>
<dbReference type="Pfam" id="PF16994">
    <property type="entry name" value="Glyco_trans_4_5"/>
    <property type="match status" value="1"/>
</dbReference>